<keyword evidence="14" id="KW-0275">Fatty acid biosynthesis</keyword>
<evidence type="ECO:0000256" key="11">
    <source>
        <dbReference type="ARBA" id="ARBA00023002"/>
    </source>
</evidence>
<keyword evidence="11" id="KW-0560">Oxidoreductase</keyword>
<evidence type="ECO:0000256" key="12">
    <source>
        <dbReference type="ARBA" id="ARBA00023098"/>
    </source>
</evidence>
<evidence type="ECO:0000313" key="20">
    <source>
        <dbReference type="Proteomes" id="UP000800092"/>
    </source>
</evidence>
<dbReference type="EMBL" id="ML991784">
    <property type="protein sequence ID" value="KAF2236510.1"/>
    <property type="molecule type" value="Genomic_DNA"/>
</dbReference>
<dbReference type="GO" id="GO:0102758">
    <property type="term" value="F:very-long-chain enoyl-CoA reductase activity"/>
    <property type="evidence" value="ECO:0007669"/>
    <property type="project" value="UniProtKB-EC"/>
</dbReference>
<dbReference type="OrthoDB" id="540503at2759"/>
<evidence type="ECO:0000256" key="5">
    <source>
        <dbReference type="ARBA" id="ARBA00022516"/>
    </source>
</evidence>
<evidence type="ECO:0000256" key="1">
    <source>
        <dbReference type="ARBA" id="ARBA00004477"/>
    </source>
</evidence>
<keyword evidence="13 17" id="KW-0472">Membrane</keyword>
<comment type="pathway">
    <text evidence="2">Lipid metabolism; fatty acid biosynthesis.</text>
</comment>
<feature type="transmembrane region" description="Helical" evidence="17">
    <location>
        <begin position="233"/>
        <end position="253"/>
    </location>
</feature>
<proteinExistence type="inferred from homology"/>
<accession>A0A6A6HGB8</accession>
<protein>
    <recommendedName>
        <fullName evidence="4">very-long-chain enoyl-CoA reductase</fullName>
        <ecNumber evidence="4">1.3.1.93</ecNumber>
    </recommendedName>
</protein>
<comment type="subcellular location">
    <subcellularLocation>
        <location evidence="1">Endoplasmic reticulum membrane</location>
        <topology evidence="1">Multi-pass membrane protein</topology>
    </subcellularLocation>
</comment>
<reference evidence="19" key="1">
    <citation type="journal article" date="2020" name="Stud. Mycol.">
        <title>101 Dothideomycetes genomes: a test case for predicting lifestyles and emergence of pathogens.</title>
        <authorList>
            <person name="Haridas S."/>
            <person name="Albert R."/>
            <person name="Binder M."/>
            <person name="Bloem J."/>
            <person name="Labutti K."/>
            <person name="Salamov A."/>
            <person name="Andreopoulos B."/>
            <person name="Baker S."/>
            <person name="Barry K."/>
            <person name="Bills G."/>
            <person name="Bluhm B."/>
            <person name="Cannon C."/>
            <person name="Castanera R."/>
            <person name="Culley D."/>
            <person name="Daum C."/>
            <person name="Ezra D."/>
            <person name="Gonzalez J."/>
            <person name="Henrissat B."/>
            <person name="Kuo A."/>
            <person name="Liang C."/>
            <person name="Lipzen A."/>
            <person name="Lutzoni F."/>
            <person name="Magnuson J."/>
            <person name="Mondo S."/>
            <person name="Nolan M."/>
            <person name="Ohm R."/>
            <person name="Pangilinan J."/>
            <person name="Park H.-J."/>
            <person name="Ramirez L."/>
            <person name="Alfaro M."/>
            <person name="Sun H."/>
            <person name="Tritt A."/>
            <person name="Yoshinaga Y."/>
            <person name="Zwiers L.-H."/>
            <person name="Turgeon B."/>
            <person name="Goodwin S."/>
            <person name="Spatafora J."/>
            <person name="Crous P."/>
            <person name="Grigoriev I."/>
        </authorList>
    </citation>
    <scope>NUCLEOTIDE SEQUENCE</scope>
    <source>
        <strain evidence="19">Tuck. ex Michener</strain>
    </source>
</reference>
<keyword evidence="10 17" id="KW-1133">Transmembrane helix</keyword>
<dbReference type="PANTHER" id="PTHR10556">
    <property type="entry name" value="3-OXO-5-ALPHA-STEROID 4-DEHYDROGENASE"/>
    <property type="match status" value="1"/>
</dbReference>
<name>A0A6A6HGB8_VIRVR</name>
<comment type="similarity">
    <text evidence="3">Belongs to the steroid 5-alpha reductase family.</text>
</comment>
<dbReference type="AlphaFoldDB" id="A0A6A6HGB8"/>
<keyword evidence="12" id="KW-0443">Lipid metabolism</keyword>
<evidence type="ECO:0000256" key="16">
    <source>
        <dbReference type="ARBA" id="ARBA00058640"/>
    </source>
</evidence>
<keyword evidence="8" id="KW-0276">Fatty acid metabolism</keyword>
<evidence type="ECO:0000313" key="19">
    <source>
        <dbReference type="EMBL" id="KAF2236510.1"/>
    </source>
</evidence>
<evidence type="ECO:0000256" key="13">
    <source>
        <dbReference type="ARBA" id="ARBA00023136"/>
    </source>
</evidence>
<dbReference type="InterPro" id="IPR001104">
    <property type="entry name" value="3-oxo-5_a-steroid_4-DH_C"/>
</dbReference>
<keyword evidence="6 17" id="KW-0812">Transmembrane</keyword>
<evidence type="ECO:0000256" key="2">
    <source>
        <dbReference type="ARBA" id="ARBA00005194"/>
    </source>
</evidence>
<evidence type="ECO:0000256" key="14">
    <source>
        <dbReference type="ARBA" id="ARBA00023160"/>
    </source>
</evidence>
<dbReference type="FunFam" id="1.20.120.1630:FF:000010">
    <property type="entry name" value="Steroid alpha reductase family protein"/>
    <property type="match status" value="1"/>
</dbReference>
<evidence type="ECO:0000259" key="18">
    <source>
        <dbReference type="Pfam" id="PF02544"/>
    </source>
</evidence>
<evidence type="ECO:0000256" key="8">
    <source>
        <dbReference type="ARBA" id="ARBA00022832"/>
    </source>
</evidence>
<dbReference type="EC" id="1.3.1.93" evidence="4"/>
<evidence type="ECO:0000256" key="6">
    <source>
        <dbReference type="ARBA" id="ARBA00022692"/>
    </source>
</evidence>
<comment type="catalytic activity">
    <reaction evidence="15">
        <text>a very-long-chain 2,3-saturated fatty acyl-CoA + NADP(+) = a very-long-chain (2E)-enoyl-CoA + NADPH + H(+)</text>
        <dbReference type="Rhea" id="RHEA:14473"/>
        <dbReference type="ChEBI" id="CHEBI:15378"/>
        <dbReference type="ChEBI" id="CHEBI:57783"/>
        <dbReference type="ChEBI" id="CHEBI:58349"/>
        <dbReference type="ChEBI" id="CHEBI:83724"/>
        <dbReference type="ChEBI" id="CHEBI:83728"/>
        <dbReference type="EC" id="1.3.1.93"/>
    </reaction>
</comment>
<dbReference type="Pfam" id="PF02544">
    <property type="entry name" value="Steroid_dh"/>
    <property type="match status" value="1"/>
</dbReference>
<dbReference type="PROSITE" id="PS50244">
    <property type="entry name" value="S5A_REDUCTASE"/>
    <property type="match status" value="1"/>
</dbReference>
<evidence type="ECO:0000256" key="10">
    <source>
        <dbReference type="ARBA" id="ARBA00022989"/>
    </source>
</evidence>
<dbReference type="InterPro" id="IPR039357">
    <property type="entry name" value="SRD5A/TECR"/>
</dbReference>
<dbReference type="Proteomes" id="UP000800092">
    <property type="component" value="Unassembled WGS sequence"/>
</dbReference>
<feature type="transmembrane region" description="Helical" evidence="17">
    <location>
        <begin position="165"/>
        <end position="182"/>
    </location>
</feature>
<evidence type="ECO:0000256" key="3">
    <source>
        <dbReference type="ARBA" id="ARBA00007742"/>
    </source>
</evidence>
<keyword evidence="7" id="KW-0256">Endoplasmic reticulum</keyword>
<comment type="function">
    <text evidence="16">Catalyzes the last of the four reactions of the long-chain fatty acids elongation cycle. This endoplasmic reticulum-bound enzymatic process, allows the addition of 2 carbons to the chain of long- and very long-chain fatty acids/VLCFAs per cycle. This enzyme reduces the trans-2,3-enoyl-CoA fatty acid intermediate to an acyl-CoA that can be further elongated by entering a new cycle of elongation. Thereby, it participates in the production of VLCFAs of different chain lengths that are involved in multiple biological processes as precursors of membrane lipids and lipid mediators.</text>
</comment>
<evidence type="ECO:0000256" key="15">
    <source>
        <dbReference type="ARBA" id="ARBA00051495"/>
    </source>
</evidence>
<dbReference type="PANTHER" id="PTHR10556:SF28">
    <property type="entry name" value="VERY-LONG-CHAIN ENOYL-COA REDUCTASE"/>
    <property type="match status" value="1"/>
</dbReference>
<keyword evidence="9" id="KW-0521">NADP</keyword>
<evidence type="ECO:0000256" key="7">
    <source>
        <dbReference type="ARBA" id="ARBA00022824"/>
    </source>
</evidence>
<gene>
    <name evidence="19" type="ORF">EV356DRAFT_530793</name>
</gene>
<sequence>MSITLQVKPRGRPIRGLPESIRLEPTDNTAKLYEKIAAQSNYSVYRLRITTDSGGKLPVPSSRDLLLHQTSLLSHGTIFVKDLGPQISWQTVFVVEYLGPLLFHPLVYLLRPYIYHDGLRAPSSLQTISLLMITVHFLKRELETLFLHRFSNASMPLFNLFKNSGHYWFLAGLLIAYVTYSPTSATAAPSNPALTYPAIALYFIGELGNLNAHLCLRKLRSSGGTERGIPQGLGFNLVTCPNYMFEILAWVAIAIVNRSWSTLVFMGVAIIQMVLWARKKESRLRKDFPEKYKKKRYTMLPGIC</sequence>
<dbReference type="GO" id="GO:0005789">
    <property type="term" value="C:endoplasmic reticulum membrane"/>
    <property type="evidence" value="ECO:0007669"/>
    <property type="project" value="UniProtKB-SubCell"/>
</dbReference>
<feature type="domain" description="3-oxo-5-alpha-steroid 4-dehydrogenase C-terminal" evidence="18">
    <location>
        <begin position="154"/>
        <end position="303"/>
    </location>
</feature>
<keyword evidence="5" id="KW-0444">Lipid biosynthesis</keyword>
<feature type="transmembrane region" description="Helical" evidence="17">
    <location>
        <begin position="259"/>
        <end position="277"/>
    </location>
</feature>
<evidence type="ECO:0000256" key="17">
    <source>
        <dbReference type="SAM" id="Phobius"/>
    </source>
</evidence>
<organism evidence="19 20">
    <name type="scientific">Viridothelium virens</name>
    <name type="common">Speckled blister lichen</name>
    <name type="synonym">Trypethelium virens</name>
    <dbReference type="NCBI Taxonomy" id="1048519"/>
    <lineage>
        <taxon>Eukaryota</taxon>
        <taxon>Fungi</taxon>
        <taxon>Dikarya</taxon>
        <taxon>Ascomycota</taxon>
        <taxon>Pezizomycotina</taxon>
        <taxon>Dothideomycetes</taxon>
        <taxon>Dothideomycetes incertae sedis</taxon>
        <taxon>Trypetheliales</taxon>
        <taxon>Trypetheliaceae</taxon>
        <taxon>Viridothelium</taxon>
    </lineage>
</organism>
<evidence type="ECO:0000256" key="4">
    <source>
        <dbReference type="ARBA" id="ARBA00012530"/>
    </source>
</evidence>
<dbReference type="Gene3D" id="1.20.120.1630">
    <property type="match status" value="1"/>
</dbReference>
<evidence type="ECO:0000256" key="9">
    <source>
        <dbReference type="ARBA" id="ARBA00022857"/>
    </source>
</evidence>
<dbReference type="GO" id="GO:0042761">
    <property type="term" value="P:very long-chain fatty acid biosynthetic process"/>
    <property type="evidence" value="ECO:0007669"/>
    <property type="project" value="TreeGrafter"/>
</dbReference>
<feature type="transmembrane region" description="Helical" evidence="17">
    <location>
        <begin position="194"/>
        <end position="212"/>
    </location>
</feature>
<keyword evidence="20" id="KW-1185">Reference proteome</keyword>